<dbReference type="AlphaFoldDB" id="A0A4S4KPF2"/>
<protein>
    <submittedName>
        <fullName evidence="1">Uncharacterized protein</fullName>
    </submittedName>
</protein>
<sequence length="218" mass="23920">MFYYLHLTRPPPEQAHPTQPLPITPNIANDLRTEFPAAIEGGIDIYYAWVKSAAVTESQNSDSSGPKASSGSSTVSRALGPMTHPLKLITWMGNSYKEVLVFPPKDVHEGQSWQILLCTKPAHLGKFTTSIDLASSSEAEDGAASFGAHVLPILSAPILFSSRRKLTAGKTLTDKKQVQNERILKFPPLWGTAVGPLRITEHLSYDLDKVWIGIRRGF</sequence>
<keyword evidence="2" id="KW-1185">Reference proteome</keyword>
<proteinExistence type="predicted"/>
<evidence type="ECO:0000313" key="1">
    <source>
        <dbReference type="EMBL" id="THH00466.1"/>
    </source>
</evidence>
<dbReference type="OrthoDB" id="413520at2759"/>
<organism evidence="1 2">
    <name type="scientific">Phellinidium pouzarii</name>
    <dbReference type="NCBI Taxonomy" id="167371"/>
    <lineage>
        <taxon>Eukaryota</taxon>
        <taxon>Fungi</taxon>
        <taxon>Dikarya</taxon>
        <taxon>Basidiomycota</taxon>
        <taxon>Agaricomycotina</taxon>
        <taxon>Agaricomycetes</taxon>
        <taxon>Hymenochaetales</taxon>
        <taxon>Hymenochaetaceae</taxon>
        <taxon>Phellinidium</taxon>
    </lineage>
</organism>
<comment type="caution">
    <text evidence="1">The sequence shown here is derived from an EMBL/GenBank/DDBJ whole genome shotgun (WGS) entry which is preliminary data.</text>
</comment>
<dbReference type="EMBL" id="SGPK01000632">
    <property type="protein sequence ID" value="THH00466.1"/>
    <property type="molecule type" value="Genomic_DNA"/>
</dbReference>
<reference evidence="1 2" key="1">
    <citation type="submission" date="2019-02" db="EMBL/GenBank/DDBJ databases">
        <title>Genome sequencing of the rare red list fungi Phellinidium pouzarii.</title>
        <authorList>
            <person name="Buettner E."/>
            <person name="Kellner H."/>
        </authorList>
    </citation>
    <scope>NUCLEOTIDE SEQUENCE [LARGE SCALE GENOMIC DNA]</scope>
    <source>
        <strain evidence="1 2">DSM 108285</strain>
    </source>
</reference>
<evidence type="ECO:0000313" key="2">
    <source>
        <dbReference type="Proteomes" id="UP000308199"/>
    </source>
</evidence>
<gene>
    <name evidence="1" type="ORF">EW145_g7074</name>
</gene>
<name>A0A4S4KPF2_9AGAM</name>
<accession>A0A4S4KPF2</accession>
<dbReference type="Proteomes" id="UP000308199">
    <property type="component" value="Unassembled WGS sequence"/>
</dbReference>